<keyword evidence="11" id="KW-1185">Reference proteome</keyword>
<keyword evidence="3 8" id="KW-0732">Signal</keyword>
<evidence type="ECO:0000259" key="9">
    <source>
        <dbReference type="PROSITE" id="PS51767"/>
    </source>
</evidence>
<dbReference type="EMBL" id="JADCNL010000002">
    <property type="protein sequence ID" value="KAG0492378.1"/>
    <property type="molecule type" value="Genomic_DNA"/>
</dbReference>
<dbReference type="SUPFAM" id="SSF50630">
    <property type="entry name" value="Acid proteases"/>
    <property type="match status" value="1"/>
</dbReference>
<evidence type="ECO:0000256" key="1">
    <source>
        <dbReference type="ARBA" id="ARBA00007447"/>
    </source>
</evidence>
<evidence type="ECO:0000256" key="3">
    <source>
        <dbReference type="ARBA" id="ARBA00022729"/>
    </source>
</evidence>
<protein>
    <recommendedName>
        <fullName evidence="9">Peptidase A1 domain-containing protein</fullName>
    </recommendedName>
</protein>
<dbReference type="Gene3D" id="2.40.70.10">
    <property type="entry name" value="Acid Proteases"/>
    <property type="match status" value="2"/>
</dbReference>
<organism evidence="10 11">
    <name type="scientific">Vanilla planifolia</name>
    <name type="common">Vanilla</name>
    <dbReference type="NCBI Taxonomy" id="51239"/>
    <lineage>
        <taxon>Eukaryota</taxon>
        <taxon>Viridiplantae</taxon>
        <taxon>Streptophyta</taxon>
        <taxon>Embryophyta</taxon>
        <taxon>Tracheophyta</taxon>
        <taxon>Spermatophyta</taxon>
        <taxon>Magnoliopsida</taxon>
        <taxon>Liliopsida</taxon>
        <taxon>Asparagales</taxon>
        <taxon>Orchidaceae</taxon>
        <taxon>Vanilloideae</taxon>
        <taxon>Vanilleae</taxon>
        <taxon>Vanilla</taxon>
    </lineage>
</organism>
<keyword evidence="7" id="KW-0325">Glycoprotein</keyword>
<keyword evidence="5" id="KW-0378">Hydrolase</keyword>
<feature type="signal peptide" evidence="8">
    <location>
        <begin position="1"/>
        <end position="21"/>
    </location>
</feature>
<feature type="domain" description="Peptidase A1" evidence="9">
    <location>
        <begin position="97"/>
        <end position="430"/>
    </location>
</feature>
<evidence type="ECO:0000256" key="8">
    <source>
        <dbReference type="SAM" id="SignalP"/>
    </source>
</evidence>
<dbReference type="FunFam" id="2.40.70.10:FF:000022">
    <property type="entry name" value="Aspartyl protease AED3"/>
    <property type="match status" value="1"/>
</dbReference>
<dbReference type="InterPro" id="IPR033121">
    <property type="entry name" value="PEPTIDASE_A1"/>
</dbReference>
<keyword evidence="4" id="KW-0064">Aspartyl protease</keyword>
<dbReference type="PROSITE" id="PS51767">
    <property type="entry name" value="PEPTIDASE_A1"/>
    <property type="match status" value="1"/>
</dbReference>
<sequence>MGGFPCFFLFLFLLFFTLAAAVDHCSAPSTAGDIPLLRINSKCTPFSSPSATTTILDSVLQLSRRVDPSRLAFLSSLAAVTSVPVASGKYILDSPIYLLRSSLGTPPQPLFLALDSASDASFVSVTAYNFSSSSSFQTLPCSSPVCPTFKGQPCSSPSSLCTYNHSYGGGDSFSATLAQDTLRLAIDDISSFTFGAVNSSAAGPSFPKQGLLGLGRGPFSLLSETQSLYNSVFSYCLPGYSSYYFSGSLRLGPAGQPARIHSTPLLLNPHRPSLYYVNLTGVSVGRVLVSVPPGSFAFDQQTGAGTVVDSGTVITRFVDPAYSAVRDEFRKQVNAPAGYESLGAFDTCFSTTTTDGVVVHPPVVTLHLEGLDLVLPAENALIHSSAKPLACLAMAASPANVNAVVNVIASYQQQNHRVLLDVPRGRVGFARELCS</sequence>
<dbReference type="InterPro" id="IPR032799">
    <property type="entry name" value="TAXi_C"/>
</dbReference>
<dbReference type="InterPro" id="IPR001461">
    <property type="entry name" value="Aspartic_peptidase_A1"/>
</dbReference>
<reference evidence="10 11" key="1">
    <citation type="journal article" date="2020" name="Nat. Food">
        <title>A phased Vanilla planifolia genome enables genetic improvement of flavour and production.</title>
        <authorList>
            <person name="Hasing T."/>
            <person name="Tang H."/>
            <person name="Brym M."/>
            <person name="Khazi F."/>
            <person name="Huang T."/>
            <person name="Chambers A.H."/>
        </authorList>
    </citation>
    <scope>NUCLEOTIDE SEQUENCE [LARGE SCALE GENOMIC DNA]</scope>
    <source>
        <tissue evidence="10">Leaf</tissue>
    </source>
</reference>
<evidence type="ECO:0000313" key="11">
    <source>
        <dbReference type="Proteomes" id="UP000636800"/>
    </source>
</evidence>
<keyword evidence="6" id="KW-1015">Disulfide bond</keyword>
<proteinExistence type="inferred from homology"/>
<accession>A0A835RUJ7</accession>
<gene>
    <name evidence="10" type="ORF">HPP92_005776</name>
</gene>
<name>A0A835RUJ7_VANPL</name>
<evidence type="ECO:0000256" key="5">
    <source>
        <dbReference type="ARBA" id="ARBA00022801"/>
    </source>
</evidence>
<dbReference type="Pfam" id="PF14541">
    <property type="entry name" value="TAXi_C"/>
    <property type="match status" value="1"/>
</dbReference>
<dbReference type="InterPro" id="IPR032861">
    <property type="entry name" value="TAXi_N"/>
</dbReference>
<dbReference type="PANTHER" id="PTHR13683:SF839">
    <property type="entry name" value="ASPARTYL PROTEASE AED3-LIKE"/>
    <property type="match status" value="1"/>
</dbReference>
<comment type="caution">
    <text evidence="10">The sequence shown here is derived from an EMBL/GenBank/DDBJ whole genome shotgun (WGS) entry which is preliminary data.</text>
</comment>
<evidence type="ECO:0000313" key="10">
    <source>
        <dbReference type="EMBL" id="KAG0492378.1"/>
    </source>
</evidence>
<dbReference type="AlphaFoldDB" id="A0A835RUJ7"/>
<evidence type="ECO:0000256" key="7">
    <source>
        <dbReference type="ARBA" id="ARBA00023180"/>
    </source>
</evidence>
<dbReference type="GO" id="GO:0006508">
    <property type="term" value="P:proteolysis"/>
    <property type="evidence" value="ECO:0007669"/>
    <property type="project" value="UniProtKB-KW"/>
</dbReference>
<comment type="similarity">
    <text evidence="1">Belongs to the peptidase A1 family.</text>
</comment>
<dbReference type="InterPro" id="IPR021109">
    <property type="entry name" value="Peptidase_aspartic_dom_sf"/>
</dbReference>
<evidence type="ECO:0000256" key="2">
    <source>
        <dbReference type="ARBA" id="ARBA00022670"/>
    </source>
</evidence>
<feature type="chain" id="PRO_5033061472" description="Peptidase A1 domain-containing protein" evidence="8">
    <location>
        <begin position="22"/>
        <end position="435"/>
    </location>
</feature>
<dbReference type="GO" id="GO:0004190">
    <property type="term" value="F:aspartic-type endopeptidase activity"/>
    <property type="evidence" value="ECO:0007669"/>
    <property type="project" value="UniProtKB-KW"/>
</dbReference>
<keyword evidence="2" id="KW-0645">Protease</keyword>
<evidence type="ECO:0000256" key="4">
    <source>
        <dbReference type="ARBA" id="ARBA00022750"/>
    </source>
</evidence>
<dbReference type="Proteomes" id="UP000636800">
    <property type="component" value="Chromosome 2"/>
</dbReference>
<dbReference type="Pfam" id="PF14543">
    <property type="entry name" value="TAXi_N"/>
    <property type="match status" value="1"/>
</dbReference>
<evidence type="ECO:0000256" key="6">
    <source>
        <dbReference type="ARBA" id="ARBA00023157"/>
    </source>
</evidence>
<dbReference type="PANTHER" id="PTHR13683">
    <property type="entry name" value="ASPARTYL PROTEASES"/>
    <property type="match status" value="1"/>
</dbReference>